<feature type="compositionally biased region" description="Polar residues" evidence="1">
    <location>
        <begin position="272"/>
        <end position="282"/>
    </location>
</feature>
<protein>
    <submittedName>
        <fullName evidence="2">Uncharacterized protein</fullName>
    </submittedName>
</protein>
<organism evidence="2 3">
    <name type="scientific">Mycena rosella</name>
    <name type="common">Pink bonnet</name>
    <name type="synonym">Agaricus rosellus</name>
    <dbReference type="NCBI Taxonomy" id="1033263"/>
    <lineage>
        <taxon>Eukaryota</taxon>
        <taxon>Fungi</taxon>
        <taxon>Dikarya</taxon>
        <taxon>Basidiomycota</taxon>
        <taxon>Agaricomycotina</taxon>
        <taxon>Agaricomycetes</taxon>
        <taxon>Agaricomycetidae</taxon>
        <taxon>Agaricales</taxon>
        <taxon>Marasmiineae</taxon>
        <taxon>Mycenaceae</taxon>
        <taxon>Mycena</taxon>
    </lineage>
</organism>
<dbReference type="Proteomes" id="UP001221757">
    <property type="component" value="Unassembled WGS sequence"/>
</dbReference>
<gene>
    <name evidence="2" type="ORF">B0H17DRAFT_1334281</name>
</gene>
<feature type="region of interest" description="Disordered" evidence="1">
    <location>
        <begin position="272"/>
        <end position="294"/>
    </location>
</feature>
<keyword evidence="3" id="KW-1185">Reference proteome</keyword>
<comment type="caution">
    <text evidence="2">The sequence shown here is derived from an EMBL/GenBank/DDBJ whole genome shotgun (WGS) entry which is preliminary data.</text>
</comment>
<feature type="compositionally biased region" description="Basic and acidic residues" evidence="1">
    <location>
        <begin position="580"/>
        <end position="589"/>
    </location>
</feature>
<evidence type="ECO:0000256" key="1">
    <source>
        <dbReference type="SAM" id="MobiDB-lite"/>
    </source>
</evidence>
<feature type="region of interest" description="Disordered" evidence="1">
    <location>
        <begin position="512"/>
        <end position="589"/>
    </location>
</feature>
<evidence type="ECO:0000313" key="2">
    <source>
        <dbReference type="EMBL" id="KAJ7677454.1"/>
    </source>
</evidence>
<reference evidence="2" key="1">
    <citation type="submission" date="2023-03" db="EMBL/GenBank/DDBJ databases">
        <title>Massive genome expansion in bonnet fungi (Mycena s.s.) driven by repeated elements and novel gene families across ecological guilds.</title>
        <authorList>
            <consortium name="Lawrence Berkeley National Laboratory"/>
            <person name="Harder C.B."/>
            <person name="Miyauchi S."/>
            <person name="Viragh M."/>
            <person name="Kuo A."/>
            <person name="Thoen E."/>
            <person name="Andreopoulos B."/>
            <person name="Lu D."/>
            <person name="Skrede I."/>
            <person name="Drula E."/>
            <person name="Henrissat B."/>
            <person name="Morin E."/>
            <person name="Kohler A."/>
            <person name="Barry K."/>
            <person name="LaButti K."/>
            <person name="Morin E."/>
            <person name="Salamov A."/>
            <person name="Lipzen A."/>
            <person name="Mereny Z."/>
            <person name="Hegedus B."/>
            <person name="Baldrian P."/>
            <person name="Stursova M."/>
            <person name="Weitz H."/>
            <person name="Taylor A."/>
            <person name="Grigoriev I.V."/>
            <person name="Nagy L.G."/>
            <person name="Martin F."/>
            <person name="Kauserud H."/>
        </authorList>
    </citation>
    <scope>NUCLEOTIDE SEQUENCE</scope>
    <source>
        <strain evidence="2">CBHHK067</strain>
    </source>
</reference>
<dbReference type="AlphaFoldDB" id="A0AAD7G8C5"/>
<name>A0AAD7G8C5_MYCRO</name>
<dbReference type="EMBL" id="JARKIE010000138">
    <property type="protein sequence ID" value="KAJ7677454.1"/>
    <property type="molecule type" value="Genomic_DNA"/>
</dbReference>
<sequence>MSDDADTNPSPAYLLTRIQRLEGEISALKATVGDPKTNENPAPPPDERCLPLRAWFRGSTSIDAPGQLTWDSDDARLSIQSAGADGNTEELELDVGARDVRAINYTDPDDLRGPGHPVVAIARSGSGPGAEDPQVTVTLQLDARHADWSAARYRALVAWFGVRGIEVFACRPLVAETIWDTAGRVALRRVAGPGVDVPGVLAAVPNNSNGGGGMRRAADPSGVEIPVVLTAGPNVSNGGVVPKPPGENVQNTSASTSAFPGSSHPIIDLTRNVTSPKPNPSNKPGGVTTPLEVRPPETTPTVFLPIKAWYLGHKYFDEAYHLVWANGKITIRSGEAPSPSPRHTEELDVGMFGKTIWYVEPKEEYKDKVLVLDTFELLGFNMAKPIGVLFPACFKQGAARGMGEIVIKFDSGSAAWADSTYKAFVDWVKPKVQERQPLRGKAGDAEWDVAERLAAASDRPKTTIASRKKMRPVPNLPPLRDWSPPPPPWAVPIGAARPRAIRSTKTLRRVPVPASLGDWSPPPAPWATKVSGGPETPIEVESAPRNLNPPAVPALPSINDRSPRPSGSGSKRRIKGQTDQPRKKTKIVE</sequence>
<accession>A0AAD7G8C5</accession>
<proteinExistence type="predicted"/>
<evidence type="ECO:0000313" key="3">
    <source>
        <dbReference type="Proteomes" id="UP001221757"/>
    </source>
</evidence>